<dbReference type="AlphaFoldDB" id="A0AAW1HRW3"/>
<accession>A0AAW1HRW3</accession>
<evidence type="ECO:0000313" key="2">
    <source>
        <dbReference type="EMBL" id="KAK9679052.1"/>
    </source>
</evidence>
<feature type="region of interest" description="Disordered" evidence="1">
    <location>
        <begin position="1"/>
        <end position="21"/>
    </location>
</feature>
<dbReference type="EMBL" id="JASPKY010001110">
    <property type="protein sequence ID" value="KAK9679052.1"/>
    <property type="molecule type" value="Genomic_DNA"/>
</dbReference>
<name>A0AAW1HRW3_POPJA</name>
<comment type="caution">
    <text evidence="2">The sequence shown here is derived from an EMBL/GenBank/DDBJ whole genome shotgun (WGS) entry which is preliminary data.</text>
</comment>
<evidence type="ECO:0000256" key="1">
    <source>
        <dbReference type="SAM" id="MobiDB-lite"/>
    </source>
</evidence>
<evidence type="ECO:0000313" key="3">
    <source>
        <dbReference type="Proteomes" id="UP001458880"/>
    </source>
</evidence>
<proteinExistence type="predicted"/>
<sequence length="70" mass="7963">MDDSDILNHVQTSQDIKNDPGYQIMDDSDILNHVQTSQDIMQYDNEDEELEGMATGWTGMTNKKKDVQGN</sequence>
<protein>
    <submittedName>
        <fullName evidence="2">Uncharacterized protein</fullName>
    </submittedName>
</protein>
<keyword evidence="3" id="KW-1185">Reference proteome</keyword>
<reference evidence="2 3" key="1">
    <citation type="journal article" date="2024" name="BMC Genomics">
        <title>De novo assembly and annotation of Popillia japonica's genome with initial clues to its potential as an invasive pest.</title>
        <authorList>
            <person name="Cucini C."/>
            <person name="Boschi S."/>
            <person name="Funari R."/>
            <person name="Cardaioli E."/>
            <person name="Iannotti N."/>
            <person name="Marturano G."/>
            <person name="Paoli F."/>
            <person name="Bruttini M."/>
            <person name="Carapelli A."/>
            <person name="Frati F."/>
            <person name="Nardi F."/>
        </authorList>
    </citation>
    <scope>NUCLEOTIDE SEQUENCE [LARGE SCALE GENOMIC DNA]</scope>
    <source>
        <strain evidence="2">DMR45628</strain>
    </source>
</reference>
<organism evidence="2 3">
    <name type="scientific">Popillia japonica</name>
    <name type="common">Japanese beetle</name>
    <dbReference type="NCBI Taxonomy" id="7064"/>
    <lineage>
        <taxon>Eukaryota</taxon>
        <taxon>Metazoa</taxon>
        <taxon>Ecdysozoa</taxon>
        <taxon>Arthropoda</taxon>
        <taxon>Hexapoda</taxon>
        <taxon>Insecta</taxon>
        <taxon>Pterygota</taxon>
        <taxon>Neoptera</taxon>
        <taxon>Endopterygota</taxon>
        <taxon>Coleoptera</taxon>
        <taxon>Polyphaga</taxon>
        <taxon>Scarabaeiformia</taxon>
        <taxon>Scarabaeidae</taxon>
        <taxon>Rutelinae</taxon>
        <taxon>Popillia</taxon>
    </lineage>
</organism>
<gene>
    <name evidence="2" type="ORF">QE152_g40332</name>
</gene>
<dbReference type="Proteomes" id="UP001458880">
    <property type="component" value="Unassembled WGS sequence"/>
</dbReference>